<name>X1QUQ1_9ZZZZ</name>
<feature type="non-terminal residue" evidence="2">
    <location>
        <position position="1"/>
    </location>
</feature>
<reference evidence="2" key="1">
    <citation type="journal article" date="2014" name="Front. Microbiol.">
        <title>High frequency of phylogenetically diverse reductive dehalogenase-homologous genes in deep subseafloor sedimentary metagenomes.</title>
        <authorList>
            <person name="Kawai M."/>
            <person name="Futagami T."/>
            <person name="Toyoda A."/>
            <person name="Takaki Y."/>
            <person name="Nishi S."/>
            <person name="Hori S."/>
            <person name="Arai W."/>
            <person name="Tsubouchi T."/>
            <person name="Morono Y."/>
            <person name="Uchiyama I."/>
            <person name="Ito T."/>
            <person name="Fujiyama A."/>
            <person name="Inagaki F."/>
            <person name="Takami H."/>
        </authorList>
    </citation>
    <scope>NUCLEOTIDE SEQUENCE</scope>
    <source>
        <strain evidence="2">Expedition CK06-06</strain>
    </source>
</reference>
<dbReference type="AlphaFoldDB" id="X1QUQ1"/>
<dbReference type="Gene3D" id="3.40.50.10540">
    <property type="entry name" value="Crotonobetainyl-coa:carnitine coa-transferase, domain 1"/>
    <property type="match status" value="1"/>
</dbReference>
<evidence type="ECO:0000256" key="1">
    <source>
        <dbReference type="ARBA" id="ARBA00022679"/>
    </source>
</evidence>
<accession>X1QUQ1</accession>
<dbReference type="PANTHER" id="PTHR48228:SF6">
    <property type="entry name" value="L-CARNITINE COA-TRANSFERASE"/>
    <property type="match status" value="1"/>
</dbReference>
<dbReference type="EMBL" id="BARV01037815">
    <property type="protein sequence ID" value="GAI54635.1"/>
    <property type="molecule type" value="Genomic_DNA"/>
</dbReference>
<evidence type="ECO:0000313" key="2">
    <source>
        <dbReference type="EMBL" id="GAI54635.1"/>
    </source>
</evidence>
<organism evidence="2">
    <name type="scientific">marine sediment metagenome</name>
    <dbReference type="NCBI Taxonomy" id="412755"/>
    <lineage>
        <taxon>unclassified sequences</taxon>
        <taxon>metagenomes</taxon>
        <taxon>ecological metagenomes</taxon>
    </lineage>
</organism>
<keyword evidence="1" id="KW-0808">Transferase</keyword>
<protein>
    <recommendedName>
        <fullName evidence="3">CoA transferase</fullName>
    </recommendedName>
</protein>
<dbReference type="InterPro" id="IPR003673">
    <property type="entry name" value="CoA-Trfase_fam_III"/>
</dbReference>
<comment type="caution">
    <text evidence="2">The sequence shown here is derived from an EMBL/GenBank/DDBJ whole genome shotgun (WGS) entry which is preliminary data.</text>
</comment>
<dbReference type="InterPro" id="IPR023606">
    <property type="entry name" value="CoA-Trfase_III_dom_1_sf"/>
</dbReference>
<dbReference type="SUPFAM" id="SSF89796">
    <property type="entry name" value="CoA-transferase family III (CaiB/BaiF)"/>
    <property type="match status" value="1"/>
</dbReference>
<feature type="non-terminal residue" evidence="2">
    <location>
        <position position="213"/>
    </location>
</feature>
<dbReference type="InterPro" id="IPR050509">
    <property type="entry name" value="CoA-transferase_III"/>
</dbReference>
<gene>
    <name evidence="2" type="ORF">S06H3_58418</name>
</gene>
<dbReference type="Pfam" id="PF02515">
    <property type="entry name" value="CoA_transf_3"/>
    <property type="match status" value="1"/>
</dbReference>
<proteinExistence type="predicted"/>
<sequence length="213" mass="23198">DTFARGYYNTWNRNKRGITLNLNKPQGVALAKRLVSVSDAVVENFAPRVMANWGLDYDSLKKVKPDLIMLSMSTMGQSGPWRDYVGFGPTVQAFSGITYLTSFPGKPPIGLGYSYADHIAGLVATLAVLGAIEYRQRTGEGQYIDVSQVEAMSSLLGNAIMDYTVNGGEAEPVGNISTQAAPHGVYRCHGDDRWCAIAVFSDDEWRGFCRAVG</sequence>
<dbReference type="GO" id="GO:0016740">
    <property type="term" value="F:transferase activity"/>
    <property type="evidence" value="ECO:0007669"/>
    <property type="project" value="UniProtKB-KW"/>
</dbReference>
<evidence type="ECO:0008006" key="3">
    <source>
        <dbReference type="Google" id="ProtNLM"/>
    </source>
</evidence>
<dbReference type="PANTHER" id="PTHR48228">
    <property type="entry name" value="SUCCINYL-COA--D-CITRAMALATE COA-TRANSFERASE"/>
    <property type="match status" value="1"/>
</dbReference>